<keyword evidence="3" id="KW-1185">Reference proteome</keyword>
<dbReference type="AlphaFoldDB" id="A0A814QXV5"/>
<dbReference type="Proteomes" id="UP000681722">
    <property type="component" value="Unassembled WGS sequence"/>
</dbReference>
<evidence type="ECO:0000313" key="2">
    <source>
        <dbReference type="EMBL" id="CAF3889535.1"/>
    </source>
</evidence>
<proteinExistence type="predicted"/>
<dbReference type="Proteomes" id="UP000663829">
    <property type="component" value="Unassembled WGS sequence"/>
</dbReference>
<gene>
    <name evidence="1" type="ORF">GPM918_LOCUS19941</name>
    <name evidence="2" type="ORF">SRO942_LOCUS19935</name>
</gene>
<dbReference type="EMBL" id="CAJNOQ010006172">
    <property type="protein sequence ID" value="CAF1126050.1"/>
    <property type="molecule type" value="Genomic_DNA"/>
</dbReference>
<reference evidence="1" key="1">
    <citation type="submission" date="2021-02" db="EMBL/GenBank/DDBJ databases">
        <authorList>
            <person name="Nowell W R."/>
        </authorList>
    </citation>
    <scope>NUCLEOTIDE SEQUENCE</scope>
</reference>
<dbReference type="SUPFAM" id="SSF101898">
    <property type="entry name" value="NHL repeat"/>
    <property type="match status" value="1"/>
</dbReference>
<protein>
    <submittedName>
        <fullName evidence="1">Uncharacterized protein</fullName>
    </submittedName>
</protein>
<name>A0A814QXV5_9BILA</name>
<evidence type="ECO:0000313" key="3">
    <source>
        <dbReference type="Proteomes" id="UP000663829"/>
    </source>
</evidence>
<comment type="caution">
    <text evidence="1">The sequence shown here is derived from an EMBL/GenBank/DDBJ whole genome shotgun (WGS) entry which is preliminary data.</text>
</comment>
<accession>A0A814QXV5</accession>
<sequence length="193" mass="21850">MINLTFQPAAFGYDETVPDQAAVIGWTTGSLYWFNPMNLAFIRNSSIWTSLSLSLHNNSIFTGLDSHPAINVFDSQTNNQIINISHASLTQTRKYIVSYNYQNSTWTYKSFVNATGNSAGAHLTVDGCGRVWYVIGTFGLRIYDWSGVEIANWNMTLAPHSIYDILFLPNYVLLLTRREDQKIIRYDPQVSCS</sequence>
<organism evidence="1 3">
    <name type="scientific">Didymodactylos carnosus</name>
    <dbReference type="NCBI Taxonomy" id="1234261"/>
    <lineage>
        <taxon>Eukaryota</taxon>
        <taxon>Metazoa</taxon>
        <taxon>Spiralia</taxon>
        <taxon>Gnathifera</taxon>
        <taxon>Rotifera</taxon>
        <taxon>Eurotatoria</taxon>
        <taxon>Bdelloidea</taxon>
        <taxon>Philodinida</taxon>
        <taxon>Philodinidae</taxon>
        <taxon>Didymodactylos</taxon>
    </lineage>
</organism>
<evidence type="ECO:0000313" key="1">
    <source>
        <dbReference type="EMBL" id="CAF1126050.1"/>
    </source>
</evidence>
<dbReference type="OrthoDB" id="9975784at2759"/>
<dbReference type="EMBL" id="CAJOBC010006170">
    <property type="protein sequence ID" value="CAF3889535.1"/>
    <property type="molecule type" value="Genomic_DNA"/>
</dbReference>